<evidence type="ECO:0000256" key="1">
    <source>
        <dbReference type="SAM" id="Coils"/>
    </source>
</evidence>
<feature type="coiled-coil region" evidence="1">
    <location>
        <begin position="131"/>
        <end position="169"/>
    </location>
</feature>
<gene>
    <name evidence="3" type="ORF">SELO1098_LOCUS4210</name>
</gene>
<proteinExistence type="predicted"/>
<protein>
    <recommendedName>
        <fullName evidence="4">Coiled-coil domain-containing protein 176</fullName>
    </recommendedName>
</protein>
<evidence type="ECO:0000256" key="2">
    <source>
        <dbReference type="SAM" id="MobiDB-lite"/>
    </source>
</evidence>
<organism evidence="3">
    <name type="scientific">Spumella elongata</name>
    <dbReference type="NCBI Taxonomy" id="89044"/>
    <lineage>
        <taxon>Eukaryota</taxon>
        <taxon>Sar</taxon>
        <taxon>Stramenopiles</taxon>
        <taxon>Ochrophyta</taxon>
        <taxon>Chrysophyceae</taxon>
        <taxon>Chromulinales</taxon>
        <taxon>Chromulinaceae</taxon>
        <taxon>Spumella</taxon>
    </lineage>
</organism>
<feature type="coiled-coil region" evidence="1">
    <location>
        <begin position="253"/>
        <end position="280"/>
    </location>
</feature>
<dbReference type="AlphaFoldDB" id="A0A7S3M092"/>
<name>A0A7S3M092_9STRA</name>
<feature type="compositionally biased region" description="Low complexity" evidence="2">
    <location>
        <begin position="572"/>
        <end position="583"/>
    </location>
</feature>
<dbReference type="EMBL" id="HBIC01008465">
    <property type="protein sequence ID" value="CAE0275382.1"/>
    <property type="molecule type" value="Transcribed_RNA"/>
</dbReference>
<keyword evidence="1" id="KW-0175">Coiled coil</keyword>
<feature type="compositionally biased region" description="Polar residues" evidence="2">
    <location>
        <begin position="526"/>
        <end position="546"/>
    </location>
</feature>
<feature type="region of interest" description="Disordered" evidence="2">
    <location>
        <begin position="462"/>
        <end position="481"/>
    </location>
</feature>
<evidence type="ECO:0008006" key="4">
    <source>
        <dbReference type="Google" id="ProtNLM"/>
    </source>
</evidence>
<feature type="region of interest" description="Disordered" evidence="2">
    <location>
        <begin position="568"/>
        <end position="600"/>
    </location>
</feature>
<feature type="compositionally biased region" description="Gly residues" evidence="2">
    <location>
        <begin position="584"/>
        <end position="597"/>
    </location>
</feature>
<feature type="compositionally biased region" description="Polar residues" evidence="2">
    <location>
        <begin position="462"/>
        <end position="479"/>
    </location>
</feature>
<sequence>MEEGRFPPSFQISRQLDQEKINFLTRRVEELVQSNNDLRISSGQNEKDTHDIVIYFQREMEIKDDVIMKLNEELVKCQTQLKFEVEKVRKTFEEELTEIRTTSESTITSLSEKLETCESELKAVYAFKKAKDQHEGTIARLEKNLQQQREQLIDAMEEQERRFLEEKAALFKDLDEQKAAFREVALKEARSAMGEEAKKILADNNRMFEELKFHHNEAADMQAEKSQLVVNLTTAKRDINIFADKEVEYAKQAHMRTKEIKALRERVEQLEKQQSENLERFKVRTKELKTSVSKELQEATLDAAGLRRLIQIKNKELRQMKSLAATILGQRTETEQFFLEALQEVKEVIRKERHRNQQETRRALNKLKSGAGVLAATAGPTTNPELDLLMGRTAPTLNNNGGAMFPPLNVKGANLHLIEPRKPSDLPLADIQKLSIKDLSWEDKELVLRVLFAKMNGVAGGTSQAANQVHGNNNNSAKYRTQEPMPMPVFLSEGADMPTSAGAAQYQVNFEINRDDSNSPPRVRSASYNNSRGAKSNTNTKSSSDDYNFEDIGGGSLHSSHFGTSLGTNTVANSRSNASYGNNNRGGGGNQYRGGAGMAQIADGDEGSLVASSIGSMSR</sequence>
<evidence type="ECO:0000313" key="3">
    <source>
        <dbReference type="EMBL" id="CAE0275382.1"/>
    </source>
</evidence>
<reference evidence="3" key="1">
    <citation type="submission" date="2021-01" db="EMBL/GenBank/DDBJ databases">
        <authorList>
            <person name="Corre E."/>
            <person name="Pelletier E."/>
            <person name="Niang G."/>
            <person name="Scheremetjew M."/>
            <person name="Finn R."/>
            <person name="Kale V."/>
            <person name="Holt S."/>
            <person name="Cochrane G."/>
            <person name="Meng A."/>
            <person name="Brown T."/>
            <person name="Cohen L."/>
        </authorList>
    </citation>
    <scope>NUCLEOTIDE SEQUENCE</scope>
    <source>
        <strain evidence="3">CCAP 955/1</strain>
    </source>
</reference>
<feature type="region of interest" description="Disordered" evidence="2">
    <location>
        <begin position="512"/>
        <end position="547"/>
    </location>
</feature>
<dbReference type="PANTHER" id="PTHR14845">
    <property type="entry name" value="COILED-COIL DOMAIN-CONTAINING 166"/>
    <property type="match status" value="1"/>
</dbReference>
<accession>A0A7S3M092</accession>
<dbReference type="PANTHER" id="PTHR14845:SF0">
    <property type="entry name" value="DUF4515 DOMAIN-CONTAINING PROTEIN"/>
    <property type="match status" value="1"/>
</dbReference>